<gene>
    <name evidence="1" type="ORF">GCM10009092_27820</name>
</gene>
<dbReference type="EMBL" id="BAAAEI010000015">
    <property type="protein sequence ID" value="GAA0361883.1"/>
    <property type="molecule type" value="Genomic_DNA"/>
</dbReference>
<protein>
    <recommendedName>
        <fullName evidence="3">DUF3703 domain-containing protein</fullName>
    </recommendedName>
</protein>
<dbReference type="InterPro" id="IPR022172">
    <property type="entry name" value="DUF3703"/>
</dbReference>
<accession>A0ABN0XET4</accession>
<evidence type="ECO:0000313" key="1">
    <source>
        <dbReference type="EMBL" id="GAA0361883.1"/>
    </source>
</evidence>
<name>A0ABN0XET4_9ALTE</name>
<dbReference type="Proteomes" id="UP001501757">
    <property type="component" value="Unassembled WGS sequence"/>
</dbReference>
<comment type="caution">
    <text evidence="1">The sequence shown here is derived from an EMBL/GenBank/DDBJ whole genome shotgun (WGS) entry which is preliminary data.</text>
</comment>
<proteinExistence type="predicted"/>
<sequence length="99" mass="11537">MQLARAAYFKADWQTAFYYLENAHVLGQPSTRRHTLSHWWMLKVAIKRRDVREWLGQTVRILASLLFSRLWVPVGNTGGANVSAIKPMPIRPELNQYLE</sequence>
<evidence type="ECO:0008006" key="3">
    <source>
        <dbReference type="Google" id="ProtNLM"/>
    </source>
</evidence>
<evidence type="ECO:0000313" key="2">
    <source>
        <dbReference type="Proteomes" id="UP001501757"/>
    </source>
</evidence>
<dbReference type="Pfam" id="PF12487">
    <property type="entry name" value="DUF3703"/>
    <property type="match status" value="1"/>
</dbReference>
<reference evidence="1 2" key="1">
    <citation type="journal article" date="2019" name="Int. J. Syst. Evol. Microbiol.">
        <title>The Global Catalogue of Microorganisms (GCM) 10K type strain sequencing project: providing services to taxonomists for standard genome sequencing and annotation.</title>
        <authorList>
            <consortium name="The Broad Institute Genomics Platform"/>
            <consortium name="The Broad Institute Genome Sequencing Center for Infectious Disease"/>
            <person name="Wu L."/>
            <person name="Ma J."/>
        </authorList>
    </citation>
    <scope>NUCLEOTIDE SEQUENCE [LARGE SCALE GENOMIC DNA]</scope>
    <source>
        <strain evidence="1 2">JCM 13378</strain>
    </source>
</reference>
<organism evidence="1 2">
    <name type="scientific">Bowmanella denitrificans</name>
    <dbReference type="NCBI Taxonomy" id="366582"/>
    <lineage>
        <taxon>Bacteria</taxon>
        <taxon>Pseudomonadati</taxon>
        <taxon>Pseudomonadota</taxon>
        <taxon>Gammaproteobacteria</taxon>
        <taxon>Alteromonadales</taxon>
        <taxon>Alteromonadaceae</taxon>
        <taxon>Bowmanella</taxon>
    </lineage>
</organism>
<keyword evidence="2" id="KW-1185">Reference proteome</keyword>